<evidence type="ECO:0000256" key="5">
    <source>
        <dbReference type="ARBA" id="ARBA00022692"/>
    </source>
</evidence>
<dbReference type="Proteomes" id="UP001058120">
    <property type="component" value="Chromosome"/>
</dbReference>
<dbReference type="InterPro" id="IPR028362">
    <property type="entry name" value="AlgI"/>
</dbReference>
<sequence length="387" mass="45709">MLLIFIYKYLDFSISIVNYCFRQELPYFHIILPIGISFFTFQQIAYLSDCYTKKHLASSEGFLNYCCFICFFPQLIAGPIVHHKDLIPQFYSIQNQIIRWKNIHYALLFFVIGLSKKLLIADNLSPLVSYCFDSDIKLTFLEALFGSLCYTFQLYFDFSGYSDMAIGSALFFNIKLPHNFFSPYKALSIRDFWRRWHITLSIWLRDYIYIPLGGNRKGKFRTYANLFITFLIGGIWHGASITFIIWGIMHGLALILHRIWNEKNAFKLPAFFAWLLTFSFVNFAWIIFRAKELNDITNFFKALTFQRSFNFSKPFIQTIIEPIPLYPEKALLIISVLFLIIFTKNSQQLQNKFKTCRFTVYCAILAVLCILKLLHPENTQEFIYFQF</sequence>
<name>A0ABY5Y385_9BACT</name>
<dbReference type="PANTHER" id="PTHR13285:SF23">
    <property type="entry name" value="TEICHOIC ACID D-ALANYLTRANSFERASE"/>
    <property type="match status" value="1"/>
</dbReference>
<evidence type="ECO:0000313" key="12">
    <source>
        <dbReference type="Proteomes" id="UP001058120"/>
    </source>
</evidence>
<comment type="subcellular location">
    <subcellularLocation>
        <location evidence="1">Cell membrane</location>
        <topology evidence="1">Multi-pass membrane protein</topology>
    </subcellularLocation>
</comment>
<keyword evidence="12" id="KW-1185">Reference proteome</keyword>
<evidence type="ECO:0000256" key="8">
    <source>
        <dbReference type="ARBA" id="ARBA00023315"/>
    </source>
</evidence>
<feature type="transmembrane region" description="Helical" evidence="10">
    <location>
        <begin position="226"/>
        <end position="256"/>
    </location>
</feature>
<dbReference type="InterPro" id="IPR024194">
    <property type="entry name" value="Ac/AlaTfrase_AlgI/DltB"/>
</dbReference>
<evidence type="ECO:0000313" key="11">
    <source>
        <dbReference type="EMBL" id="UWX06659.1"/>
    </source>
</evidence>
<dbReference type="EMBL" id="CP065938">
    <property type="protein sequence ID" value="UWX06659.1"/>
    <property type="molecule type" value="Genomic_DNA"/>
</dbReference>
<reference evidence="11" key="1">
    <citation type="submission" date="2020-12" db="EMBL/GenBank/DDBJ databases">
        <title>Taurinivorans muris gen. nov., sp. nov., fundamental and realized metabolic niche of a ubiquitous sulfidogenic bacterium in the murine intestine.</title>
        <authorList>
            <person name="Ye H."/>
            <person name="Hanson B.T."/>
            <person name="Loy A."/>
        </authorList>
    </citation>
    <scope>NUCLEOTIDE SEQUENCE</scope>
    <source>
        <strain evidence="11">LT0009</strain>
    </source>
</reference>
<feature type="transmembrane region" description="Helical" evidence="10">
    <location>
        <begin position="358"/>
        <end position="375"/>
    </location>
</feature>
<dbReference type="InterPro" id="IPR051085">
    <property type="entry name" value="MB_O-acyltransferase"/>
</dbReference>
<keyword evidence="8 9" id="KW-0012">Acyltransferase</keyword>
<evidence type="ECO:0000256" key="10">
    <source>
        <dbReference type="SAM" id="Phobius"/>
    </source>
</evidence>
<organism evidence="11 12">
    <name type="scientific">Taurinivorans muris</name>
    <dbReference type="NCBI Taxonomy" id="2787751"/>
    <lineage>
        <taxon>Bacteria</taxon>
        <taxon>Pseudomonadati</taxon>
        <taxon>Thermodesulfobacteriota</taxon>
        <taxon>Desulfovibrionia</taxon>
        <taxon>Desulfovibrionales</taxon>
        <taxon>Desulfovibrionaceae</taxon>
        <taxon>Taurinivorans</taxon>
    </lineage>
</organism>
<feature type="transmembrane region" description="Helical" evidence="10">
    <location>
        <begin position="102"/>
        <end position="120"/>
    </location>
</feature>
<keyword evidence="3 9" id="KW-1003">Cell membrane</keyword>
<evidence type="ECO:0000256" key="9">
    <source>
        <dbReference type="PIRNR" id="PIRNR016636"/>
    </source>
</evidence>
<evidence type="ECO:0000256" key="7">
    <source>
        <dbReference type="ARBA" id="ARBA00023136"/>
    </source>
</evidence>
<dbReference type="PANTHER" id="PTHR13285">
    <property type="entry name" value="ACYLTRANSFERASE"/>
    <property type="match status" value="1"/>
</dbReference>
<dbReference type="PIRSF" id="PIRSF016636">
    <property type="entry name" value="AlgI_DltB"/>
    <property type="match status" value="1"/>
</dbReference>
<comment type="similarity">
    <text evidence="2 9">Belongs to the membrane-bound acyltransferase family.</text>
</comment>
<feature type="transmembrane region" description="Helical" evidence="10">
    <location>
        <begin position="27"/>
        <end position="47"/>
    </location>
</feature>
<evidence type="ECO:0000256" key="2">
    <source>
        <dbReference type="ARBA" id="ARBA00010323"/>
    </source>
</evidence>
<dbReference type="RefSeq" id="WP_334316270.1">
    <property type="nucleotide sequence ID" value="NZ_CP065938.1"/>
</dbReference>
<keyword evidence="5 10" id="KW-0812">Transmembrane</keyword>
<protein>
    <submittedName>
        <fullName evidence="11">MBOAT family protein</fullName>
    </submittedName>
</protein>
<dbReference type="PIRSF" id="PIRSF500217">
    <property type="entry name" value="AlgI"/>
    <property type="match status" value="1"/>
</dbReference>
<keyword evidence="7 9" id="KW-0472">Membrane</keyword>
<evidence type="ECO:0000256" key="4">
    <source>
        <dbReference type="ARBA" id="ARBA00022679"/>
    </source>
</evidence>
<evidence type="ECO:0000256" key="1">
    <source>
        <dbReference type="ARBA" id="ARBA00004651"/>
    </source>
</evidence>
<dbReference type="Pfam" id="PF03062">
    <property type="entry name" value="MBOAT"/>
    <property type="match status" value="1"/>
</dbReference>
<dbReference type="InterPro" id="IPR004299">
    <property type="entry name" value="MBOAT_fam"/>
</dbReference>
<accession>A0ABY5Y385</accession>
<feature type="transmembrane region" description="Helical" evidence="10">
    <location>
        <begin position="268"/>
        <end position="288"/>
    </location>
</feature>
<proteinExistence type="inferred from homology"/>
<evidence type="ECO:0000256" key="6">
    <source>
        <dbReference type="ARBA" id="ARBA00022989"/>
    </source>
</evidence>
<keyword evidence="4 9" id="KW-0808">Transferase</keyword>
<evidence type="ECO:0000256" key="3">
    <source>
        <dbReference type="ARBA" id="ARBA00022475"/>
    </source>
</evidence>
<keyword evidence="6 10" id="KW-1133">Transmembrane helix</keyword>
<feature type="transmembrane region" description="Helical" evidence="10">
    <location>
        <begin position="62"/>
        <end position="81"/>
    </location>
</feature>
<gene>
    <name evidence="11" type="ORF">JBF11_04960</name>
</gene>